<dbReference type="PANTHER" id="PTHR43081:SF19">
    <property type="entry name" value="PH-SENSITIVE ADENYLATE CYCLASE RV1264"/>
    <property type="match status" value="1"/>
</dbReference>
<dbReference type="InterPro" id="IPR003593">
    <property type="entry name" value="AAA+_ATPase"/>
</dbReference>
<feature type="transmembrane region" description="Helical" evidence="2">
    <location>
        <begin position="789"/>
        <end position="807"/>
    </location>
</feature>
<feature type="domain" description="Guanylate cyclase" evidence="3">
    <location>
        <begin position="3"/>
        <end position="117"/>
    </location>
</feature>
<evidence type="ECO:0000313" key="6">
    <source>
        <dbReference type="Proteomes" id="UP001056708"/>
    </source>
</evidence>
<dbReference type="PROSITE" id="PS50837">
    <property type="entry name" value="NACHT"/>
    <property type="match status" value="1"/>
</dbReference>
<dbReference type="Proteomes" id="UP001056708">
    <property type="component" value="Chromosome"/>
</dbReference>
<evidence type="ECO:0000259" key="3">
    <source>
        <dbReference type="PROSITE" id="PS50125"/>
    </source>
</evidence>
<dbReference type="InterPro" id="IPR007111">
    <property type="entry name" value="NACHT_NTPase"/>
</dbReference>
<dbReference type="InterPro" id="IPR029787">
    <property type="entry name" value="Nucleotide_cyclase"/>
</dbReference>
<gene>
    <name evidence="5" type="ORF">NEA10_00210</name>
</gene>
<feature type="transmembrane region" description="Helical" evidence="2">
    <location>
        <begin position="677"/>
        <end position="696"/>
    </location>
</feature>
<dbReference type="SUPFAM" id="SSF55073">
    <property type="entry name" value="Nucleotide cyclase"/>
    <property type="match status" value="1"/>
</dbReference>
<comment type="similarity">
    <text evidence="1">Belongs to the adenylyl cyclase class-3 family.</text>
</comment>
<dbReference type="PANTHER" id="PTHR43081">
    <property type="entry name" value="ADENYLATE CYCLASE, TERMINAL-DIFFERENTIATION SPECIFIC-RELATED"/>
    <property type="match status" value="1"/>
</dbReference>
<dbReference type="Gene3D" id="3.30.70.1230">
    <property type="entry name" value="Nucleotide cyclase"/>
    <property type="match status" value="1"/>
</dbReference>
<evidence type="ECO:0000256" key="2">
    <source>
        <dbReference type="SAM" id="Phobius"/>
    </source>
</evidence>
<dbReference type="PROSITE" id="PS50125">
    <property type="entry name" value="GUANYLATE_CYCLASE_2"/>
    <property type="match status" value="1"/>
</dbReference>
<dbReference type="CDD" id="cd07302">
    <property type="entry name" value="CHD"/>
    <property type="match status" value="1"/>
</dbReference>
<evidence type="ECO:0000259" key="4">
    <source>
        <dbReference type="PROSITE" id="PS50837"/>
    </source>
</evidence>
<sequence length="861" mass="95457">MAAVVFSDAVGFSARMAVDENRTLRLVERDLTLMTEICQRQGGQVLKSTGDGLLMYFEQAISAVACALEIQQQLVEQRKTLSDPDILEHRIGIHVGNVYLKDNDIMGNGVNIAARLQTQAEPNGICISKSVYDDVKKTLSVKATYLGLRELKNISDAFPVYQILLESGDRPKRQPSPTVPLRQDYRNRQVLLEKVHQIWIKGGLERSLQGRVLLDLGLASREDLLDRPWGMTWQQESHSEPLPSGTQALDKFDELGVGRTLLILGEPGSGKTTTLLEMARELIERARYDVSLPIPVLFNLSSWRGKRQTIADWLVAELKHKYQVRQQTASTWIQEQKLLLLLDGLDEVQSNRREACVAAINEFYQDHGQTELIVCSRVQDYEALNTRLQLQGAICLQPLTSEQVSDYFQGTGDALAGVAQVMDEDTHLREFGRSPLMLSIMSLAYQGMSASELQETVTPEQRRQHLFDTYIQRMLNRHVGPKPYSDQQTQHWLSYLAKQLVRESQTIFLIEGIQLNWLQTKQQILEYNLKLSVILGAVLGAILWTFFPYVITTSLEEFPLFLILLFGGIIVGGVSAVCWTELQTVLGQKLLKPIGALGFSLLVGLIVLMLGWLFGLIYSSVAGMDSVLTQPVNVPVLYLSYVGLGLLFWSVLKNPIIPANQLQWSSFAGKKSLAKGMWWGLGFGLVFGGIAVFNALSNNFELSGESLHNSLFTLLLAPILFGIPLGIMSQLVGGLIAFLIGGFTGIGIDKTTWPNQGIWQALYNASILGGIVIVLLGTLFGLLGGPIPVAIAIGVAVALLSGGLTALKHGLLRSMLRSHQLIPRNDAHFLDYATTCIFLQKMGGGYIFIHRFLLEHFAAMP</sequence>
<feature type="transmembrane region" description="Helical" evidence="2">
    <location>
        <begin position="716"/>
        <end position="740"/>
    </location>
</feature>
<evidence type="ECO:0000256" key="1">
    <source>
        <dbReference type="ARBA" id="ARBA00005381"/>
    </source>
</evidence>
<name>A0ABY5APR8_9CYAN</name>
<dbReference type="EMBL" id="CP098611">
    <property type="protein sequence ID" value="USR91204.1"/>
    <property type="molecule type" value="Genomic_DNA"/>
</dbReference>
<dbReference type="Gene3D" id="3.40.50.300">
    <property type="entry name" value="P-loop containing nucleotide triphosphate hydrolases"/>
    <property type="match status" value="1"/>
</dbReference>
<dbReference type="SMART" id="SM00382">
    <property type="entry name" value="AAA"/>
    <property type="match status" value="1"/>
</dbReference>
<feature type="transmembrane region" description="Helical" evidence="2">
    <location>
        <begin position="558"/>
        <end position="582"/>
    </location>
</feature>
<evidence type="ECO:0000313" key="5">
    <source>
        <dbReference type="EMBL" id="USR91204.1"/>
    </source>
</evidence>
<feature type="transmembrane region" description="Helical" evidence="2">
    <location>
        <begin position="594"/>
        <end position="618"/>
    </location>
</feature>
<dbReference type="Pfam" id="PF00211">
    <property type="entry name" value="Guanylate_cyc"/>
    <property type="match status" value="1"/>
</dbReference>
<reference evidence="5" key="1">
    <citation type="submission" date="2022-06" db="EMBL/GenBank/DDBJ databases">
        <title>Genome sequence of Phormidium yuhuli AB48 isolated from an industrial photobioreactor environment.</title>
        <authorList>
            <person name="Qiu Y."/>
            <person name="Noonan A.J.C."/>
            <person name="Dofher K."/>
            <person name="Koch M."/>
            <person name="Kieft B."/>
            <person name="Lin X."/>
            <person name="Ziels R.M."/>
            <person name="Hallam S.J."/>
        </authorList>
    </citation>
    <scope>NUCLEOTIDE SEQUENCE</scope>
    <source>
        <strain evidence="5">AB48</strain>
    </source>
</reference>
<feature type="domain" description="NACHT" evidence="4">
    <location>
        <begin position="259"/>
        <end position="353"/>
    </location>
</feature>
<feature type="transmembrane region" description="Helical" evidence="2">
    <location>
        <begin position="638"/>
        <end position="656"/>
    </location>
</feature>
<keyword evidence="2" id="KW-0472">Membrane</keyword>
<protein>
    <submittedName>
        <fullName evidence="5">NACHT domain-containing protein</fullName>
    </submittedName>
</protein>
<dbReference type="InterPro" id="IPR027417">
    <property type="entry name" value="P-loop_NTPase"/>
</dbReference>
<dbReference type="SUPFAM" id="SSF52540">
    <property type="entry name" value="P-loop containing nucleoside triphosphate hydrolases"/>
    <property type="match status" value="1"/>
</dbReference>
<keyword evidence="6" id="KW-1185">Reference proteome</keyword>
<keyword evidence="2" id="KW-0812">Transmembrane</keyword>
<feature type="transmembrane region" description="Helical" evidence="2">
    <location>
        <begin position="761"/>
        <end position="783"/>
    </location>
</feature>
<accession>A0ABY5APR8</accession>
<proteinExistence type="inferred from homology"/>
<dbReference type="InterPro" id="IPR001054">
    <property type="entry name" value="A/G_cyclase"/>
</dbReference>
<dbReference type="InterPro" id="IPR050697">
    <property type="entry name" value="Adenylyl/Guanylyl_Cyclase_3/4"/>
</dbReference>
<feature type="transmembrane region" description="Helical" evidence="2">
    <location>
        <begin position="531"/>
        <end position="552"/>
    </location>
</feature>
<organism evidence="5 6">
    <name type="scientific">Phormidium yuhuli AB48</name>
    <dbReference type="NCBI Taxonomy" id="2940671"/>
    <lineage>
        <taxon>Bacteria</taxon>
        <taxon>Bacillati</taxon>
        <taxon>Cyanobacteriota</taxon>
        <taxon>Cyanophyceae</taxon>
        <taxon>Oscillatoriophycideae</taxon>
        <taxon>Oscillatoriales</taxon>
        <taxon>Oscillatoriaceae</taxon>
        <taxon>Phormidium</taxon>
        <taxon>Phormidium yuhuli</taxon>
    </lineage>
</organism>
<dbReference type="RefSeq" id="WP_252663234.1">
    <property type="nucleotide sequence ID" value="NZ_CP098611.1"/>
</dbReference>
<dbReference type="Pfam" id="PF05729">
    <property type="entry name" value="NACHT"/>
    <property type="match status" value="1"/>
</dbReference>
<keyword evidence="2" id="KW-1133">Transmembrane helix</keyword>